<dbReference type="InterPro" id="IPR036396">
    <property type="entry name" value="Cyt_P450_sf"/>
</dbReference>
<dbReference type="AlphaFoldDB" id="A0A0C3CM17"/>
<accession>A0A0C3CM17</accession>
<dbReference type="Gene3D" id="1.10.630.10">
    <property type="entry name" value="Cytochrome P450"/>
    <property type="match status" value="1"/>
</dbReference>
<dbReference type="OrthoDB" id="10029320at2759"/>
<dbReference type="GO" id="GO:0020037">
    <property type="term" value="F:heme binding"/>
    <property type="evidence" value="ECO:0007669"/>
    <property type="project" value="InterPro"/>
</dbReference>
<dbReference type="EMBL" id="KN831768">
    <property type="protein sequence ID" value="KIM49735.1"/>
    <property type="molecule type" value="Genomic_DNA"/>
</dbReference>
<keyword evidence="2" id="KW-1185">Reference proteome</keyword>
<reference evidence="2" key="2">
    <citation type="submission" date="2015-01" db="EMBL/GenBank/DDBJ databases">
        <title>Evolutionary Origins and Diversification of the Mycorrhizal Mutualists.</title>
        <authorList>
            <consortium name="DOE Joint Genome Institute"/>
            <consortium name="Mycorrhizal Genomics Consortium"/>
            <person name="Kohler A."/>
            <person name="Kuo A."/>
            <person name="Nagy L.G."/>
            <person name="Floudas D."/>
            <person name="Copeland A."/>
            <person name="Barry K.W."/>
            <person name="Cichocki N."/>
            <person name="Veneault-Fourrey C."/>
            <person name="LaButti K."/>
            <person name="Lindquist E.A."/>
            <person name="Lipzen A."/>
            <person name="Lundell T."/>
            <person name="Morin E."/>
            <person name="Murat C."/>
            <person name="Riley R."/>
            <person name="Ohm R."/>
            <person name="Sun H."/>
            <person name="Tunlid A."/>
            <person name="Henrissat B."/>
            <person name="Grigoriev I.V."/>
            <person name="Hibbett D.S."/>
            <person name="Martin F."/>
        </authorList>
    </citation>
    <scope>NUCLEOTIDE SEQUENCE [LARGE SCALE GENOMIC DNA]</scope>
    <source>
        <strain evidence="2">h7</strain>
    </source>
</reference>
<evidence type="ECO:0000313" key="2">
    <source>
        <dbReference type="Proteomes" id="UP000053424"/>
    </source>
</evidence>
<gene>
    <name evidence="1" type="ORF">M413DRAFT_408012</name>
</gene>
<dbReference type="GO" id="GO:0004497">
    <property type="term" value="F:monooxygenase activity"/>
    <property type="evidence" value="ECO:0007669"/>
    <property type="project" value="InterPro"/>
</dbReference>
<organism evidence="1 2">
    <name type="scientific">Hebeloma cylindrosporum</name>
    <dbReference type="NCBI Taxonomy" id="76867"/>
    <lineage>
        <taxon>Eukaryota</taxon>
        <taxon>Fungi</taxon>
        <taxon>Dikarya</taxon>
        <taxon>Basidiomycota</taxon>
        <taxon>Agaricomycotina</taxon>
        <taxon>Agaricomycetes</taxon>
        <taxon>Agaricomycetidae</taxon>
        <taxon>Agaricales</taxon>
        <taxon>Agaricineae</taxon>
        <taxon>Hymenogastraceae</taxon>
        <taxon>Hebeloma</taxon>
    </lineage>
</organism>
<dbReference type="SUPFAM" id="SSF48264">
    <property type="entry name" value="Cytochrome P450"/>
    <property type="match status" value="1"/>
</dbReference>
<dbReference type="GO" id="GO:0016705">
    <property type="term" value="F:oxidoreductase activity, acting on paired donors, with incorporation or reduction of molecular oxygen"/>
    <property type="evidence" value="ECO:0007669"/>
    <property type="project" value="InterPro"/>
</dbReference>
<dbReference type="STRING" id="686832.A0A0C3CM17"/>
<dbReference type="Proteomes" id="UP000053424">
    <property type="component" value="Unassembled WGS sequence"/>
</dbReference>
<dbReference type="GO" id="GO:0005506">
    <property type="term" value="F:iron ion binding"/>
    <property type="evidence" value="ECO:0007669"/>
    <property type="project" value="InterPro"/>
</dbReference>
<evidence type="ECO:0000313" key="1">
    <source>
        <dbReference type="EMBL" id="KIM49735.1"/>
    </source>
</evidence>
<dbReference type="HOGENOM" id="CLU_044612_0_0_1"/>
<name>A0A0C3CM17_HEBCY</name>
<proteinExistence type="predicted"/>
<protein>
    <submittedName>
        <fullName evidence="1">Uncharacterized protein</fullName>
    </submittedName>
</protein>
<sequence>MPLHVLLDLESIFVYLSSRCSFFVLSLTIAAAVALSCNHILKYDLKISLKSHRHINTTSDSDTDIQCFEHDQHSLEALGSVLEPRRIHINTLLHERAIPNKRLVRALKLTNTFVSASPEVHHNFVRRALGMLHRAKGRGWAWVAQVAKGAVGPGGLDNQGSEKERIIEFDSLIQNTTLLVVLVVLLGQGDESFFEASASDASPSSCFMTSDVECVARNITLLWGLSKLPDAIPSHLLEELNGALKRLMEGRQGQWNGEEASDEDGDGDSATFENPLDFVVPTWETLWRVVATTVAYAYAGGDDESAIVKEALMEFAKDPTEARFRRASNVKATSSSQSLLNPHIVDMRCIVAECMRLHPPSKHIGRSKARPWWAFILRILPASWIQHSWSTSYLTRTKANADVGSLLRCQKIWGMDAASFAPRRHLPVQATKEQKDAMGWVFGYGKLRCVAATWAPMAAGVVAGAVVERMESEGMEVVKGRGGIGGRVGWEGWKVVWKR</sequence>
<reference evidence="1 2" key="1">
    <citation type="submission" date="2014-04" db="EMBL/GenBank/DDBJ databases">
        <authorList>
            <consortium name="DOE Joint Genome Institute"/>
            <person name="Kuo A."/>
            <person name="Gay G."/>
            <person name="Dore J."/>
            <person name="Kohler A."/>
            <person name="Nagy L.G."/>
            <person name="Floudas D."/>
            <person name="Copeland A."/>
            <person name="Barry K.W."/>
            <person name="Cichocki N."/>
            <person name="Veneault-Fourrey C."/>
            <person name="LaButti K."/>
            <person name="Lindquist E.A."/>
            <person name="Lipzen A."/>
            <person name="Lundell T."/>
            <person name="Morin E."/>
            <person name="Murat C."/>
            <person name="Sun H."/>
            <person name="Tunlid A."/>
            <person name="Henrissat B."/>
            <person name="Grigoriev I.V."/>
            <person name="Hibbett D.S."/>
            <person name="Martin F."/>
            <person name="Nordberg H.P."/>
            <person name="Cantor M.N."/>
            <person name="Hua S.X."/>
        </authorList>
    </citation>
    <scope>NUCLEOTIDE SEQUENCE [LARGE SCALE GENOMIC DNA]</scope>
    <source>
        <strain evidence="2">h7</strain>
    </source>
</reference>